<name>A0A1A8T560_9GAMM</name>
<evidence type="ECO:0000256" key="1">
    <source>
        <dbReference type="SAM" id="Coils"/>
    </source>
</evidence>
<keyword evidence="1" id="KW-0175">Coiled coil</keyword>
<dbReference type="STRING" id="295068.MAQ5080_00488"/>
<gene>
    <name evidence="2" type="ORF">MAQ5080_00488</name>
</gene>
<feature type="coiled-coil region" evidence="1">
    <location>
        <begin position="29"/>
        <end position="56"/>
    </location>
</feature>
<accession>A0A1A8T560</accession>
<dbReference type="OrthoDB" id="9957703at2"/>
<keyword evidence="3" id="KW-1185">Reference proteome</keyword>
<proteinExistence type="predicted"/>
<protein>
    <submittedName>
        <fullName evidence="2">Uncharacterized protein</fullName>
    </submittedName>
</protein>
<organism evidence="2 3">
    <name type="scientific">Marinomonas aquimarina</name>
    <dbReference type="NCBI Taxonomy" id="295068"/>
    <lineage>
        <taxon>Bacteria</taxon>
        <taxon>Pseudomonadati</taxon>
        <taxon>Pseudomonadota</taxon>
        <taxon>Gammaproteobacteria</taxon>
        <taxon>Oceanospirillales</taxon>
        <taxon>Oceanospirillaceae</taxon>
        <taxon>Marinomonas</taxon>
    </lineage>
</organism>
<sequence length="79" mass="9078">MKTSKSLTPKQDGMDTQKKPFVVSDQMLLEEALTLLDDYQTQLDVLDEALERSIQQIGQCKQQASDRAKLEDWFAEVMQ</sequence>
<evidence type="ECO:0000313" key="2">
    <source>
        <dbReference type="EMBL" id="SBS26323.1"/>
    </source>
</evidence>
<evidence type="ECO:0000313" key="3">
    <source>
        <dbReference type="Proteomes" id="UP000092627"/>
    </source>
</evidence>
<dbReference type="EMBL" id="FLOC01000002">
    <property type="protein sequence ID" value="SBS26323.1"/>
    <property type="molecule type" value="Genomic_DNA"/>
</dbReference>
<dbReference type="AlphaFoldDB" id="A0A1A8T560"/>
<reference evidence="2 3" key="1">
    <citation type="submission" date="2016-06" db="EMBL/GenBank/DDBJ databases">
        <authorList>
            <person name="Kjaerup R.B."/>
            <person name="Dalgaard T.S."/>
            <person name="Juul-Madsen H.R."/>
        </authorList>
    </citation>
    <scope>NUCLEOTIDE SEQUENCE [LARGE SCALE GENOMIC DNA]</scope>
    <source>
        <strain evidence="2 3">CECT 5080</strain>
    </source>
</reference>
<dbReference type="Proteomes" id="UP000092627">
    <property type="component" value="Unassembled WGS sequence"/>
</dbReference>
<dbReference type="RefSeq" id="WP_067205341.1">
    <property type="nucleotide sequence ID" value="NZ_FLOC01000002.1"/>
</dbReference>